<accession>A0A084B6V2</accession>
<gene>
    <name evidence="3" type="ORF">S7711_01401</name>
</gene>
<protein>
    <submittedName>
        <fullName evidence="3">Uncharacterized protein</fullName>
    </submittedName>
</protein>
<feature type="compositionally biased region" description="Basic and acidic residues" evidence="1">
    <location>
        <begin position="137"/>
        <end position="167"/>
    </location>
</feature>
<keyword evidence="2" id="KW-1133">Transmembrane helix</keyword>
<dbReference type="AlphaFoldDB" id="A0A084B6V2"/>
<organism evidence="3 4">
    <name type="scientific">Stachybotrys chartarum (strain CBS 109288 / IBT 7711)</name>
    <name type="common">Toxic black mold</name>
    <name type="synonym">Stilbospora chartarum</name>
    <dbReference type="NCBI Taxonomy" id="1280523"/>
    <lineage>
        <taxon>Eukaryota</taxon>
        <taxon>Fungi</taxon>
        <taxon>Dikarya</taxon>
        <taxon>Ascomycota</taxon>
        <taxon>Pezizomycotina</taxon>
        <taxon>Sordariomycetes</taxon>
        <taxon>Hypocreomycetidae</taxon>
        <taxon>Hypocreales</taxon>
        <taxon>Stachybotryaceae</taxon>
        <taxon>Stachybotrys</taxon>
    </lineage>
</organism>
<dbReference type="Proteomes" id="UP000028045">
    <property type="component" value="Unassembled WGS sequence"/>
</dbReference>
<proteinExistence type="predicted"/>
<dbReference type="HOGENOM" id="CLU_092550_0_1_1"/>
<evidence type="ECO:0000256" key="1">
    <source>
        <dbReference type="SAM" id="MobiDB-lite"/>
    </source>
</evidence>
<keyword evidence="2" id="KW-0472">Membrane</keyword>
<dbReference type="EMBL" id="KL647853">
    <property type="protein sequence ID" value="KEY73281.1"/>
    <property type="molecule type" value="Genomic_DNA"/>
</dbReference>
<evidence type="ECO:0000256" key="2">
    <source>
        <dbReference type="SAM" id="Phobius"/>
    </source>
</evidence>
<reference evidence="3 4" key="1">
    <citation type="journal article" date="2014" name="BMC Genomics">
        <title>Comparative genome sequencing reveals chemotype-specific gene clusters in the toxigenic black mold Stachybotrys.</title>
        <authorList>
            <person name="Semeiks J."/>
            <person name="Borek D."/>
            <person name="Otwinowski Z."/>
            <person name="Grishin N.V."/>
        </authorList>
    </citation>
    <scope>NUCLEOTIDE SEQUENCE [LARGE SCALE GENOMIC DNA]</scope>
    <source>
        <strain evidence="4">CBS 109288 / IBT 7711</strain>
    </source>
</reference>
<dbReference type="OrthoDB" id="5427070at2759"/>
<evidence type="ECO:0000313" key="3">
    <source>
        <dbReference type="EMBL" id="KEY73281.1"/>
    </source>
</evidence>
<sequence length="167" mass="18741">MARTSVLKVNPPPTPNCIFSISEPGLTIPQTLIVPAVISLLIFLILTFVLVPVWRHYRARYGQYLPLDAITSQTMSLRHRILNRITQWILATPWRRSRDTASAVGNGTSDNDLEDGEELSVVDDDAWSAVEGQSQLGRHDSTSRLSRDLEAVFRDDSDDEPSRLRAN</sequence>
<keyword evidence="2" id="KW-0812">Transmembrane</keyword>
<feature type="transmembrane region" description="Helical" evidence="2">
    <location>
        <begin position="32"/>
        <end position="54"/>
    </location>
</feature>
<feature type="region of interest" description="Disordered" evidence="1">
    <location>
        <begin position="132"/>
        <end position="167"/>
    </location>
</feature>
<evidence type="ECO:0000313" key="4">
    <source>
        <dbReference type="Proteomes" id="UP000028045"/>
    </source>
</evidence>
<keyword evidence="4" id="KW-1185">Reference proteome</keyword>
<name>A0A084B6V2_STACB</name>